<comment type="similarity">
    <text evidence="1">Belongs to the LysR transcriptional regulatory family.</text>
</comment>
<dbReference type="SUPFAM" id="SSF46785">
    <property type="entry name" value="Winged helix' DNA-binding domain"/>
    <property type="match status" value="1"/>
</dbReference>
<sequence length="299" mass="32825">MTASLNLNDLHFFVQAVEHGGFSAAGRRLGVPKSTISKRVAELEDRLGVRLIHRTSRSFSLTDLGRDFFQHAQASIIEAEMAETIVRTHLGEPSGIVRMTAAVPTAQFLLAEHLPELSARYPKLKLSLHVSDRFVDIVQEGFDIALRSHQAPLPDSTLLQRKLATHPFFVVASPDYLHAHGEPRSPEELAGHKAVAAYFDDDPWRLTSCENKEVLVRPLPVIAADEPMVMMKAALAGLGLACLPTSVCRDALAEGRLVRLLPDWTAGSITTTILMPHRRGQLPAVRAVVDFLSEKLAQA</sequence>
<comment type="caution">
    <text evidence="6">The sequence shown here is derived from an EMBL/GenBank/DDBJ whole genome shotgun (WGS) entry which is preliminary data.</text>
</comment>
<dbReference type="EMBL" id="JBEAAL010000001">
    <property type="protein sequence ID" value="MEQ1404009.1"/>
    <property type="molecule type" value="Genomic_DNA"/>
</dbReference>
<dbReference type="RefSeq" id="WP_037159325.1">
    <property type="nucleotide sequence ID" value="NZ_JBEAAL010000001.1"/>
</dbReference>
<evidence type="ECO:0000313" key="7">
    <source>
        <dbReference type="Proteomes" id="UP001496627"/>
    </source>
</evidence>
<dbReference type="CDD" id="cd08422">
    <property type="entry name" value="PBP2_CrgA_like"/>
    <property type="match status" value="1"/>
</dbReference>
<evidence type="ECO:0000256" key="4">
    <source>
        <dbReference type="ARBA" id="ARBA00023163"/>
    </source>
</evidence>
<dbReference type="Proteomes" id="UP001496627">
    <property type="component" value="Unassembled WGS sequence"/>
</dbReference>
<dbReference type="PANTHER" id="PTHR30537:SF31">
    <property type="entry name" value="TRANSCRIPTIONAL REGULATOR, LYSR FAMILY"/>
    <property type="match status" value="1"/>
</dbReference>
<keyword evidence="2" id="KW-0805">Transcription regulation</keyword>
<keyword evidence="3" id="KW-0238">DNA-binding</keyword>
<feature type="domain" description="HTH lysR-type" evidence="5">
    <location>
        <begin position="5"/>
        <end position="62"/>
    </location>
</feature>
<dbReference type="Gene3D" id="1.10.10.10">
    <property type="entry name" value="Winged helix-like DNA-binding domain superfamily/Winged helix DNA-binding domain"/>
    <property type="match status" value="1"/>
</dbReference>
<dbReference type="Gene3D" id="3.40.190.290">
    <property type="match status" value="1"/>
</dbReference>
<dbReference type="Pfam" id="PF03466">
    <property type="entry name" value="LysR_substrate"/>
    <property type="match status" value="1"/>
</dbReference>
<dbReference type="Pfam" id="PF00126">
    <property type="entry name" value="HTH_1"/>
    <property type="match status" value="1"/>
</dbReference>
<dbReference type="InterPro" id="IPR005119">
    <property type="entry name" value="LysR_subst-bd"/>
</dbReference>
<dbReference type="SUPFAM" id="SSF53850">
    <property type="entry name" value="Periplasmic binding protein-like II"/>
    <property type="match status" value="1"/>
</dbReference>
<proteinExistence type="inferred from homology"/>
<dbReference type="InterPro" id="IPR036388">
    <property type="entry name" value="WH-like_DNA-bd_sf"/>
</dbReference>
<protein>
    <submittedName>
        <fullName evidence="6">LysR substrate-binding domain-containing protein</fullName>
    </submittedName>
</protein>
<keyword evidence="4" id="KW-0804">Transcription</keyword>
<evidence type="ECO:0000256" key="1">
    <source>
        <dbReference type="ARBA" id="ARBA00009437"/>
    </source>
</evidence>
<accession>A0ABV0LWM5</accession>
<organism evidence="6 7">
    <name type="scientific">Neorhizobium phenanthreniclasticum</name>
    <dbReference type="NCBI Taxonomy" id="3157917"/>
    <lineage>
        <taxon>Bacteria</taxon>
        <taxon>Pseudomonadati</taxon>
        <taxon>Pseudomonadota</taxon>
        <taxon>Alphaproteobacteria</taxon>
        <taxon>Hyphomicrobiales</taxon>
        <taxon>Rhizobiaceae</taxon>
        <taxon>Rhizobium/Agrobacterium group</taxon>
        <taxon>Neorhizobium</taxon>
    </lineage>
</organism>
<name>A0ABV0LWM5_9HYPH</name>
<dbReference type="InterPro" id="IPR036390">
    <property type="entry name" value="WH_DNA-bd_sf"/>
</dbReference>
<evidence type="ECO:0000256" key="2">
    <source>
        <dbReference type="ARBA" id="ARBA00023015"/>
    </source>
</evidence>
<dbReference type="PANTHER" id="PTHR30537">
    <property type="entry name" value="HTH-TYPE TRANSCRIPTIONAL REGULATOR"/>
    <property type="match status" value="1"/>
</dbReference>
<dbReference type="InterPro" id="IPR058163">
    <property type="entry name" value="LysR-type_TF_proteobact-type"/>
</dbReference>
<evidence type="ECO:0000256" key="3">
    <source>
        <dbReference type="ARBA" id="ARBA00023125"/>
    </source>
</evidence>
<gene>
    <name evidence="6" type="ORF">ABK249_03605</name>
</gene>
<dbReference type="PROSITE" id="PS50931">
    <property type="entry name" value="HTH_LYSR"/>
    <property type="match status" value="1"/>
</dbReference>
<evidence type="ECO:0000259" key="5">
    <source>
        <dbReference type="PROSITE" id="PS50931"/>
    </source>
</evidence>
<keyword evidence="7" id="KW-1185">Reference proteome</keyword>
<dbReference type="InterPro" id="IPR000847">
    <property type="entry name" value="LysR_HTH_N"/>
</dbReference>
<evidence type="ECO:0000313" key="6">
    <source>
        <dbReference type="EMBL" id="MEQ1404009.1"/>
    </source>
</evidence>
<reference evidence="6 7" key="1">
    <citation type="submission" date="2024-05" db="EMBL/GenBank/DDBJ databases">
        <title>Neorhizobium sp. Rsf11, a plant growth promoting and heavy metal resistant PAH-degrader.</title>
        <authorList>
            <person name="Golubev S.N."/>
            <person name="Muratova A.Y."/>
            <person name="Markelova M.I."/>
        </authorList>
    </citation>
    <scope>NUCLEOTIDE SEQUENCE [LARGE SCALE GENOMIC DNA]</scope>
    <source>
        <strain evidence="6 7">Rsf11</strain>
    </source>
</reference>